<proteinExistence type="predicted"/>
<evidence type="ECO:0000313" key="3">
    <source>
        <dbReference type="EMBL" id="MFD1250664.1"/>
    </source>
</evidence>
<evidence type="ECO:0000259" key="2">
    <source>
        <dbReference type="Pfam" id="PF14230"/>
    </source>
</evidence>
<evidence type="ECO:0000313" key="4">
    <source>
        <dbReference type="Proteomes" id="UP001597229"/>
    </source>
</evidence>
<feature type="domain" description="DUF4333" evidence="2">
    <location>
        <begin position="15"/>
        <end position="90"/>
    </location>
</feature>
<feature type="region of interest" description="Disordered" evidence="1">
    <location>
        <begin position="177"/>
        <end position="216"/>
    </location>
</feature>
<dbReference type="EMBL" id="JBHTLX010000027">
    <property type="protein sequence ID" value="MFD1250664.1"/>
    <property type="molecule type" value="Genomic_DNA"/>
</dbReference>
<organism evidence="3 4">
    <name type="scientific">Nocardioides ginsengisoli</name>
    <dbReference type="NCBI Taxonomy" id="363868"/>
    <lineage>
        <taxon>Bacteria</taxon>
        <taxon>Bacillati</taxon>
        <taxon>Actinomycetota</taxon>
        <taxon>Actinomycetes</taxon>
        <taxon>Propionibacteriales</taxon>
        <taxon>Nocardioidaceae</taxon>
        <taxon>Nocardioides</taxon>
    </lineage>
</organism>
<feature type="compositionally biased region" description="Gly residues" evidence="1">
    <location>
        <begin position="193"/>
        <end position="211"/>
    </location>
</feature>
<keyword evidence="4" id="KW-1185">Reference proteome</keyword>
<accession>A0ABW3W8E8</accession>
<protein>
    <submittedName>
        <fullName evidence="3">DUF4333 domain-containing protein</fullName>
    </submittedName>
</protein>
<sequence length="298" mass="29358">MKKSGSIVAVVAVLALAGCKGEASIGAKTIRASELETKFAAAVAAQKKVDPDTVEVSCPDDLPARKGAKVGCTVTDARTVYDATATYTGAEKGDNVHFEWDPKAMRGTVVAEQIKGQAATKGLTVTTIACDGDLEVTPGSTLACTMTDDGGRTWAVTATSKGPSADGVLDYTWDATADASSGSPAPTSSPSAGEGGAGGGAGSGAGSGGAAAHGSRYPDGHGDVTALSLADYLGQTLSSLSGKALRATCPGPLRGAAGSTVTCSMSARTGGGGSFPVKVTSEGPRADGQIGFAVEILH</sequence>
<dbReference type="PROSITE" id="PS51257">
    <property type="entry name" value="PROKAR_LIPOPROTEIN"/>
    <property type="match status" value="1"/>
</dbReference>
<name>A0ABW3W8E8_9ACTN</name>
<reference evidence="4" key="1">
    <citation type="journal article" date="2019" name="Int. J. Syst. Evol. Microbiol.">
        <title>The Global Catalogue of Microorganisms (GCM) 10K type strain sequencing project: providing services to taxonomists for standard genome sequencing and annotation.</title>
        <authorList>
            <consortium name="The Broad Institute Genomics Platform"/>
            <consortium name="The Broad Institute Genome Sequencing Center for Infectious Disease"/>
            <person name="Wu L."/>
            <person name="Ma J."/>
        </authorList>
    </citation>
    <scope>NUCLEOTIDE SEQUENCE [LARGE SCALE GENOMIC DNA]</scope>
    <source>
        <strain evidence="4">CCUG 52478</strain>
    </source>
</reference>
<comment type="caution">
    <text evidence="3">The sequence shown here is derived from an EMBL/GenBank/DDBJ whole genome shotgun (WGS) entry which is preliminary data.</text>
</comment>
<evidence type="ECO:0000256" key="1">
    <source>
        <dbReference type="SAM" id="MobiDB-lite"/>
    </source>
</evidence>
<dbReference type="Pfam" id="PF14230">
    <property type="entry name" value="DUF4333"/>
    <property type="match status" value="2"/>
</dbReference>
<dbReference type="Proteomes" id="UP001597229">
    <property type="component" value="Unassembled WGS sequence"/>
</dbReference>
<gene>
    <name evidence="3" type="ORF">ACFQ3F_22940</name>
</gene>
<feature type="compositionally biased region" description="Low complexity" evidence="1">
    <location>
        <begin position="179"/>
        <end position="192"/>
    </location>
</feature>
<dbReference type="RefSeq" id="WP_367921612.1">
    <property type="nucleotide sequence ID" value="NZ_BAABAC010000046.1"/>
</dbReference>
<dbReference type="InterPro" id="IPR025637">
    <property type="entry name" value="DUF4333"/>
</dbReference>
<feature type="domain" description="DUF4333" evidence="2">
    <location>
        <begin position="108"/>
        <end position="162"/>
    </location>
</feature>